<dbReference type="EMBL" id="OX458333">
    <property type="protein sequence ID" value="CAI8795018.1"/>
    <property type="molecule type" value="Genomic_DNA"/>
</dbReference>
<accession>A0ABM9HZQ8</accession>
<evidence type="ECO:0000313" key="2">
    <source>
        <dbReference type="Proteomes" id="UP001162030"/>
    </source>
</evidence>
<organism evidence="1 2">
    <name type="scientific">Methylocaldum szegediense</name>
    <dbReference type="NCBI Taxonomy" id="73780"/>
    <lineage>
        <taxon>Bacteria</taxon>
        <taxon>Pseudomonadati</taxon>
        <taxon>Pseudomonadota</taxon>
        <taxon>Gammaproteobacteria</taxon>
        <taxon>Methylococcales</taxon>
        <taxon>Methylococcaceae</taxon>
        <taxon>Methylocaldum</taxon>
    </lineage>
</organism>
<gene>
    <name evidence="1" type="ORF">MSZNOR_1475</name>
</gene>
<name>A0ABM9HZQ8_9GAMM</name>
<keyword evidence="2" id="KW-1185">Reference proteome</keyword>
<evidence type="ECO:0000313" key="1">
    <source>
        <dbReference type="EMBL" id="CAI8795018.1"/>
    </source>
</evidence>
<protein>
    <submittedName>
        <fullName evidence="1">Uncharacterized protein</fullName>
    </submittedName>
</protein>
<reference evidence="1 2" key="1">
    <citation type="submission" date="2023-03" db="EMBL/GenBank/DDBJ databases">
        <authorList>
            <person name="Pearce D."/>
        </authorList>
    </citation>
    <scope>NUCLEOTIDE SEQUENCE [LARGE SCALE GENOMIC DNA]</scope>
    <source>
        <strain evidence="1">Msz</strain>
    </source>
</reference>
<proteinExistence type="predicted"/>
<dbReference type="Proteomes" id="UP001162030">
    <property type="component" value="Chromosome"/>
</dbReference>
<sequence length="67" mass="7470">MCEKGSINGLEDRGSNLYNFDFFGPLAQSVEHCTFNAVVAGSNPARPISLFNYPGRFLRLFFCGQFT</sequence>